<keyword evidence="4 8" id="KW-0479">Metal-binding</keyword>
<evidence type="ECO:0000256" key="7">
    <source>
        <dbReference type="ARBA" id="ARBA00038093"/>
    </source>
</evidence>
<evidence type="ECO:0000256" key="4">
    <source>
        <dbReference type="ARBA" id="ARBA00022723"/>
    </source>
</evidence>
<feature type="binding site" evidence="8">
    <location>
        <position position="98"/>
    </location>
    <ligand>
        <name>Mg(2+)</name>
        <dbReference type="ChEBI" id="CHEBI:18420"/>
    </ligand>
</feature>
<dbReference type="PANTHER" id="PTHR33653:SF1">
    <property type="entry name" value="RIBONUCLEASE VAPC2"/>
    <property type="match status" value="1"/>
</dbReference>
<dbReference type="PANTHER" id="PTHR33653">
    <property type="entry name" value="RIBONUCLEASE VAPC2"/>
    <property type="match status" value="1"/>
</dbReference>
<evidence type="ECO:0000256" key="1">
    <source>
        <dbReference type="ARBA" id="ARBA00001946"/>
    </source>
</evidence>
<evidence type="ECO:0000259" key="9">
    <source>
        <dbReference type="Pfam" id="PF01850"/>
    </source>
</evidence>
<dbReference type="GO" id="GO:0004540">
    <property type="term" value="F:RNA nuclease activity"/>
    <property type="evidence" value="ECO:0007669"/>
    <property type="project" value="InterPro"/>
</dbReference>
<dbReference type="GO" id="GO:0090729">
    <property type="term" value="F:toxin activity"/>
    <property type="evidence" value="ECO:0007669"/>
    <property type="project" value="UniProtKB-KW"/>
</dbReference>
<reference evidence="10" key="1">
    <citation type="submission" date="2020-12" db="EMBL/GenBank/DDBJ databases">
        <title>Desulfobium dissulfuricans gen. nov., sp. nov., a novel mesophilic, sulfate-reducing bacterium isolated from a deep-sea hydrothermal vent.</title>
        <authorList>
            <person name="Hashimoto Y."/>
            <person name="Tame A."/>
            <person name="Sawayama S."/>
            <person name="Miyazaki J."/>
            <person name="Takai K."/>
            <person name="Nakagawa S."/>
        </authorList>
    </citation>
    <scope>NUCLEOTIDE SEQUENCE</scope>
    <source>
        <strain evidence="10">GF1</strain>
    </source>
</reference>
<evidence type="ECO:0000256" key="2">
    <source>
        <dbReference type="ARBA" id="ARBA00022649"/>
    </source>
</evidence>
<comment type="function">
    <text evidence="8">Toxic component of a toxin-antitoxin (TA) system. An RNase.</text>
</comment>
<evidence type="ECO:0000256" key="5">
    <source>
        <dbReference type="ARBA" id="ARBA00022801"/>
    </source>
</evidence>
<accession>A0A915UA88</accession>
<dbReference type="EMBL" id="AP024233">
    <property type="protein sequence ID" value="BCO09726.1"/>
    <property type="molecule type" value="Genomic_DNA"/>
</dbReference>
<dbReference type="HAMAP" id="MF_00265">
    <property type="entry name" value="VapC_Nob1"/>
    <property type="match status" value="1"/>
</dbReference>
<dbReference type="InterPro" id="IPR050556">
    <property type="entry name" value="Type_II_TA_system_RNase"/>
</dbReference>
<evidence type="ECO:0000313" key="11">
    <source>
        <dbReference type="Proteomes" id="UP001063350"/>
    </source>
</evidence>
<proteinExistence type="inferred from homology"/>
<dbReference type="InterPro" id="IPR029060">
    <property type="entry name" value="PIN-like_dom_sf"/>
</dbReference>
<evidence type="ECO:0000313" key="10">
    <source>
        <dbReference type="EMBL" id="BCO09726.1"/>
    </source>
</evidence>
<dbReference type="GO" id="GO:0000287">
    <property type="term" value="F:magnesium ion binding"/>
    <property type="evidence" value="ECO:0007669"/>
    <property type="project" value="UniProtKB-UniRule"/>
</dbReference>
<dbReference type="CDD" id="cd18753">
    <property type="entry name" value="PIN_VapC4-5_FitB-like"/>
    <property type="match status" value="1"/>
</dbReference>
<dbReference type="InterPro" id="IPR022907">
    <property type="entry name" value="VapC_family"/>
</dbReference>
<dbReference type="AlphaFoldDB" id="A0A915UA88"/>
<dbReference type="GO" id="GO:0016787">
    <property type="term" value="F:hydrolase activity"/>
    <property type="evidence" value="ECO:0007669"/>
    <property type="project" value="UniProtKB-KW"/>
</dbReference>
<feature type="binding site" evidence="8">
    <location>
        <position position="7"/>
    </location>
    <ligand>
        <name>Mg(2+)</name>
        <dbReference type="ChEBI" id="CHEBI:18420"/>
    </ligand>
</feature>
<evidence type="ECO:0000256" key="6">
    <source>
        <dbReference type="ARBA" id="ARBA00022842"/>
    </source>
</evidence>
<dbReference type="SUPFAM" id="SSF88723">
    <property type="entry name" value="PIN domain-like"/>
    <property type="match status" value="1"/>
</dbReference>
<protein>
    <recommendedName>
        <fullName evidence="8">Ribonuclease VapC</fullName>
        <shortName evidence="8">RNase VapC</shortName>
        <ecNumber evidence="8">3.1.-.-</ecNumber>
    </recommendedName>
    <alternativeName>
        <fullName evidence="8">Toxin VapC</fullName>
    </alternativeName>
</protein>
<comment type="cofactor">
    <cofactor evidence="1 8">
        <name>Mg(2+)</name>
        <dbReference type="ChEBI" id="CHEBI:18420"/>
    </cofactor>
</comment>
<evidence type="ECO:0000256" key="3">
    <source>
        <dbReference type="ARBA" id="ARBA00022722"/>
    </source>
</evidence>
<feature type="domain" description="PIN" evidence="9">
    <location>
        <begin position="5"/>
        <end position="123"/>
    </location>
</feature>
<name>A0A915UA88_9BACT</name>
<keyword evidence="2 8" id="KW-1277">Toxin-antitoxin system</keyword>
<dbReference type="EC" id="3.1.-.-" evidence="8"/>
<keyword evidence="3 8" id="KW-0540">Nuclease</keyword>
<sequence>MKKILLDTNGYAAFKNGVDDAVEIIRLAEKIGMSVVVLGELIAGFVVGRKESRNRLELNEFLSSPRVSLLFVDDETTEYYARIFSQLRGDGLPIPTNDLWIAATALQHGYAVFTYDKHFSAVNNLITCQTPSDILP</sequence>
<keyword evidence="5 8" id="KW-0378">Hydrolase</keyword>
<dbReference type="Proteomes" id="UP001063350">
    <property type="component" value="Chromosome"/>
</dbReference>
<comment type="similarity">
    <text evidence="7 8">Belongs to the PINc/VapC protein family.</text>
</comment>
<evidence type="ECO:0000256" key="8">
    <source>
        <dbReference type="HAMAP-Rule" id="MF_00265"/>
    </source>
</evidence>
<keyword evidence="8" id="KW-0800">Toxin</keyword>
<keyword evidence="6 8" id="KW-0460">Magnesium</keyword>
<keyword evidence="11" id="KW-1185">Reference proteome</keyword>
<gene>
    <name evidence="8" type="primary">vapC</name>
    <name evidence="10" type="ORF">GF1_21020</name>
</gene>
<dbReference type="KEGG" id="ddu:GF1_21020"/>
<organism evidence="10 11">
    <name type="scientific">Desulfolithobacter dissulfuricans</name>
    <dbReference type="NCBI Taxonomy" id="2795293"/>
    <lineage>
        <taxon>Bacteria</taxon>
        <taxon>Pseudomonadati</taxon>
        <taxon>Thermodesulfobacteriota</taxon>
        <taxon>Desulfobulbia</taxon>
        <taxon>Desulfobulbales</taxon>
        <taxon>Desulfobulbaceae</taxon>
        <taxon>Desulfolithobacter</taxon>
    </lineage>
</organism>
<dbReference type="InterPro" id="IPR002716">
    <property type="entry name" value="PIN_dom"/>
</dbReference>
<dbReference type="RefSeq" id="WP_267926479.1">
    <property type="nucleotide sequence ID" value="NZ_AP024233.1"/>
</dbReference>
<dbReference type="Pfam" id="PF01850">
    <property type="entry name" value="PIN"/>
    <property type="match status" value="1"/>
</dbReference>
<dbReference type="Gene3D" id="3.40.50.1010">
    <property type="entry name" value="5'-nuclease"/>
    <property type="match status" value="1"/>
</dbReference>